<keyword evidence="2" id="KW-1185">Reference proteome</keyword>
<name>A0A4R5LZN7_9BURK</name>
<evidence type="ECO:0000313" key="1">
    <source>
        <dbReference type="EMBL" id="TDG18110.1"/>
    </source>
</evidence>
<reference evidence="1 2" key="1">
    <citation type="submission" date="2019-03" db="EMBL/GenBank/DDBJ databases">
        <title>Paraburkholderia sp. 4M-K11, isolated from subtropical forest soil.</title>
        <authorList>
            <person name="Gao Z.-H."/>
            <person name="Qiu L.-H."/>
        </authorList>
    </citation>
    <scope>NUCLEOTIDE SEQUENCE [LARGE SCALE GENOMIC DNA]</scope>
    <source>
        <strain evidence="1 2">4M-K11</strain>
    </source>
</reference>
<comment type="caution">
    <text evidence="1">The sequence shown here is derived from an EMBL/GenBank/DDBJ whole genome shotgun (WGS) entry which is preliminary data.</text>
</comment>
<dbReference type="RefSeq" id="WP_133199508.1">
    <property type="nucleotide sequence ID" value="NZ_JBHUCW010000027.1"/>
</dbReference>
<organism evidence="1 2">
    <name type="scientific">Paraburkholderia silviterrae</name>
    <dbReference type="NCBI Taxonomy" id="2528715"/>
    <lineage>
        <taxon>Bacteria</taxon>
        <taxon>Pseudomonadati</taxon>
        <taxon>Pseudomonadota</taxon>
        <taxon>Betaproteobacteria</taxon>
        <taxon>Burkholderiales</taxon>
        <taxon>Burkholderiaceae</taxon>
        <taxon>Paraburkholderia</taxon>
    </lineage>
</organism>
<gene>
    <name evidence="1" type="ORF">EYW47_35675</name>
</gene>
<sequence length="75" mass="8336">MEQEIFPSRAAAFNGHIGIFSLVHSPFIRGFSAFSPHAISGAFKTRLSHLEIKKIGLYYTARWGISKTPASELKN</sequence>
<dbReference type="EMBL" id="SMRP01000035">
    <property type="protein sequence ID" value="TDG18110.1"/>
    <property type="molecule type" value="Genomic_DNA"/>
</dbReference>
<proteinExistence type="predicted"/>
<accession>A0A4R5LZN7</accession>
<dbReference type="AlphaFoldDB" id="A0A4R5LZN7"/>
<dbReference type="Proteomes" id="UP000295722">
    <property type="component" value="Unassembled WGS sequence"/>
</dbReference>
<evidence type="ECO:0000313" key="2">
    <source>
        <dbReference type="Proteomes" id="UP000295722"/>
    </source>
</evidence>
<protein>
    <submittedName>
        <fullName evidence="1">Uncharacterized protein</fullName>
    </submittedName>
</protein>